<organism evidence="1 2">
    <name type="scientific">Catharanthus roseus</name>
    <name type="common">Madagascar periwinkle</name>
    <name type="synonym">Vinca rosea</name>
    <dbReference type="NCBI Taxonomy" id="4058"/>
    <lineage>
        <taxon>Eukaryota</taxon>
        <taxon>Viridiplantae</taxon>
        <taxon>Streptophyta</taxon>
        <taxon>Embryophyta</taxon>
        <taxon>Tracheophyta</taxon>
        <taxon>Spermatophyta</taxon>
        <taxon>Magnoliopsida</taxon>
        <taxon>eudicotyledons</taxon>
        <taxon>Gunneridae</taxon>
        <taxon>Pentapetalae</taxon>
        <taxon>asterids</taxon>
        <taxon>lamiids</taxon>
        <taxon>Gentianales</taxon>
        <taxon>Apocynaceae</taxon>
        <taxon>Rauvolfioideae</taxon>
        <taxon>Vinceae</taxon>
        <taxon>Catharanthinae</taxon>
        <taxon>Catharanthus</taxon>
    </lineage>
</organism>
<accession>A0ACC0B3L9</accession>
<dbReference type="EMBL" id="CM044704">
    <property type="protein sequence ID" value="KAI5667103.1"/>
    <property type="molecule type" value="Genomic_DNA"/>
</dbReference>
<gene>
    <name evidence="1" type="ORF">M9H77_16956</name>
</gene>
<protein>
    <submittedName>
        <fullName evidence="1">Uncharacterized protein</fullName>
    </submittedName>
</protein>
<evidence type="ECO:0000313" key="1">
    <source>
        <dbReference type="EMBL" id="KAI5667103.1"/>
    </source>
</evidence>
<sequence length="165" mass="18326">MTMTQRIMIESPPAANRKQPLMLAKAMGVDNEKKLIRDRDIRHRDRIGEVAGVTTAECAAVCCCCPCAVVNLIVLAVYKVPTGLCKKALKKNKRKRLLGKKKKNSSSVDNNQKTTKKAGGEEEELSSDGEHQDIVGVIDAVDIDSEMWDRFYGAGFWRSASQRED</sequence>
<proteinExistence type="predicted"/>
<name>A0ACC0B3L9_CATRO</name>
<keyword evidence="2" id="KW-1185">Reference proteome</keyword>
<reference evidence="2" key="1">
    <citation type="journal article" date="2023" name="Nat. Plants">
        <title>Single-cell RNA sequencing provides a high-resolution roadmap for understanding the multicellular compartmentation of specialized metabolism.</title>
        <authorList>
            <person name="Sun S."/>
            <person name="Shen X."/>
            <person name="Li Y."/>
            <person name="Li Y."/>
            <person name="Wang S."/>
            <person name="Li R."/>
            <person name="Zhang H."/>
            <person name="Shen G."/>
            <person name="Guo B."/>
            <person name="Wei J."/>
            <person name="Xu J."/>
            <person name="St-Pierre B."/>
            <person name="Chen S."/>
            <person name="Sun C."/>
        </authorList>
    </citation>
    <scope>NUCLEOTIDE SEQUENCE [LARGE SCALE GENOMIC DNA]</scope>
</reference>
<evidence type="ECO:0000313" key="2">
    <source>
        <dbReference type="Proteomes" id="UP001060085"/>
    </source>
</evidence>
<dbReference type="Proteomes" id="UP001060085">
    <property type="component" value="Linkage Group LG04"/>
</dbReference>
<comment type="caution">
    <text evidence="1">The sequence shown here is derived from an EMBL/GenBank/DDBJ whole genome shotgun (WGS) entry which is preliminary data.</text>
</comment>